<comment type="caution">
    <text evidence="1">The sequence shown here is derived from an EMBL/GenBank/DDBJ whole genome shotgun (WGS) entry which is preliminary data.</text>
</comment>
<dbReference type="EMBL" id="CM056809">
    <property type="protein sequence ID" value="KAJ8647336.1"/>
    <property type="molecule type" value="Genomic_DNA"/>
</dbReference>
<proteinExistence type="predicted"/>
<accession>A0ACC2MNL4</accession>
<keyword evidence="2" id="KW-1185">Reference proteome</keyword>
<dbReference type="Proteomes" id="UP001234297">
    <property type="component" value="Chromosome 1"/>
</dbReference>
<protein>
    <submittedName>
        <fullName evidence="1">Uncharacterized protein</fullName>
    </submittedName>
</protein>
<gene>
    <name evidence="1" type="ORF">MRB53_000359</name>
</gene>
<evidence type="ECO:0000313" key="1">
    <source>
        <dbReference type="EMBL" id="KAJ8647336.1"/>
    </source>
</evidence>
<name>A0ACC2MNL4_PERAE</name>
<sequence>MQINGGFCSGCWSGNGIVISFYSLTPQAAFLSSAQTNDFKILFSTAPLLSGGRICEDEALLLAPFSASFFGLAISLSFFSLWACGTGEQELFLPHALGIACDIYRERFATLGNPFHRKLIFPVFGLVNVHGNGSKTKRVHGNPFVTSWVNRKPPIGGSIEFLVTNFEESVRMIL</sequence>
<reference evidence="1 2" key="1">
    <citation type="journal article" date="2022" name="Hortic Res">
        <title>A haplotype resolved chromosomal level avocado genome allows analysis of novel avocado genes.</title>
        <authorList>
            <person name="Nath O."/>
            <person name="Fletcher S.J."/>
            <person name="Hayward A."/>
            <person name="Shaw L.M."/>
            <person name="Masouleh A.K."/>
            <person name="Furtado A."/>
            <person name="Henry R.J."/>
            <person name="Mitter N."/>
        </authorList>
    </citation>
    <scope>NUCLEOTIDE SEQUENCE [LARGE SCALE GENOMIC DNA]</scope>
    <source>
        <strain evidence="2">cv. Hass</strain>
    </source>
</reference>
<organism evidence="1 2">
    <name type="scientific">Persea americana</name>
    <name type="common">Avocado</name>
    <dbReference type="NCBI Taxonomy" id="3435"/>
    <lineage>
        <taxon>Eukaryota</taxon>
        <taxon>Viridiplantae</taxon>
        <taxon>Streptophyta</taxon>
        <taxon>Embryophyta</taxon>
        <taxon>Tracheophyta</taxon>
        <taxon>Spermatophyta</taxon>
        <taxon>Magnoliopsida</taxon>
        <taxon>Magnoliidae</taxon>
        <taxon>Laurales</taxon>
        <taxon>Lauraceae</taxon>
        <taxon>Persea</taxon>
    </lineage>
</organism>
<evidence type="ECO:0000313" key="2">
    <source>
        <dbReference type="Proteomes" id="UP001234297"/>
    </source>
</evidence>